<accession>A0A518DKP6</accession>
<feature type="domain" description="Anti-sigma K factor RskA C-terminal" evidence="1">
    <location>
        <begin position="92"/>
        <end position="257"/>
    </location>
</feature>
<name>A0A518DKP6_9BACT</name>
<evidence type="ECO:0000313" key="2">
    <source>
        <dbReference type="EMBL" id="QDU92405.1"/>
    </source>
</evidence>
<organism evidence="2 3">
    <name type="scientific">Lignipirellula cremea</name>
    <dbReference type="NCBI Taxonomy" id="2528010"/>
    <lineage>
        <taxon>Bacteria</taxon>
        <taxon>Pseudomonadati</taxon>
        <taxon>Planctomycetota</taxon>
        <taxon>Planctomycetia</taxon>
        <taxon>Pirellulales</taxon>
        <taxon>Pirellulaceae</taxon>
        <taxon>Lignipirellula</taxon>
    </lineage>
</organism>
<gene>
    <name evidence="2" type="ORF">Pla8534_01530</name>
</gene>
<evidence type="ECO:0000259" key="1">
    <source>
        <dbReference type="Pfam" id="PF10099"/>
    </source>
</evidence>
<protein>
    <submittedName>
        <fullName evidence="2">Anti-sigma-K factor rskA</fullName>
    </submittedName>
</protein>
<sequence length="274" mass="29945">MSEPTGWKWIEAWRNGAINEDDFAALQKLLREQPEARRTLRTYMAMDTALRDRAEARMLSAETEAVDDPSPIRSTTAPRPRVAWREVVAWSTAAACLLAVTVLWFTRPTTDQSLPLIVESESPTEIQVVDEPEPTAVVLTIAELREQLLASAPDVLHLQLVSDSGGGVDGESGGDIVWSSGRQIGYLRLRGLTVNDLAQRQYQLWIVGSDVSGNEIINGGIFPVDRNTGELILPIQADQFVQQPKMFVVSVEPSGGGTALTAPLLAKADGWGRD</sequence>
<dbReference type="Proteomes" id="UP000317648">
    <property type="component" value="Chromosome"/>
</dbReference>
<dbReference type="KEGG" id="lcre:Pla8534_01530"/>
<dbReference type="GO" id="GO:0005886">
    <property type="term" value="C:plasma membrane"/>
    <property type="evidence" value="ECO:0007669"/>
    <property type="project" value="InterPro"/>
</dbReference>
<evidence type="ECO:0000313" key="3">
    <source>
        <dbReference type="Proteomes" id="UP000317648"/>
    </source>
</evidence>
<dbReference type="OrthoDB" id="5624446at2"/>
<dbReference type="RefSeq" id="WP_145048327.1">
    <property type="nucleotide sequence ID" value="NZ_CP036433.1"/>
</dbReference>
<keyword evidence="3" id="KW-1185">Reference proteome</keyword>
<dbReference type="EMBL" id="CP036433">
    <property type="protein sequence ID" value="QDU92405.1"/>
    <property type="molecule type" value="Genomic_DNA"/>
</dbReference>
<dbReference type="Pfam" id="PF10099">
    <property type="entry name" value="RskA_C"/>
    <property type="match status" value="1"/>
</dbReference>
<reference evidence="2 3" key="1">
    <citation type="submission" date="2019-02" db="EMBL/GenBank/DDBJ databases">
        <title>Deep-cultivation of Planctomycetes and their phenomic and genomic characterization uncovers novel biology.</title>
        <authorList>
            <person name="Wiegand S."/>
            <person name="Jogler M."/>
            <person name="Boedeker C."/>
            <person name="Pinto D."/>
            <person name="Vollmers J."/>
            <person name="Rivas-Marin E."/>
            <person name="Kohn T."/>
            <person name="Peeters S.H."/>
            <person name="Heuer A."/>
            <person name="Rast P."/>
            <person name="Oberbeckmann S."/>
            <person name="Bunk B."/>
            <person name="Jeske O."/>
            <person name="Meyerdierks A."/>
            <person name="Storesund J.E."/>
            <person name="Kallscheuer N."/>
            <person name="Luecker S."/>
            <person name="Lage O.M."/>
            <person name="Pohl T."/>
            <person name="Merkel B.J."/>
            <person name="Hornburger P."/>
            <person name="Mueller R.-W."/>
            <person name="Bruemmer F."/>
            <person name="Labrenz M."/>
            <person name="Spormann A.M."/>
            <person name="Op den Camp H."/>
            <person name="Overmann J."/>
            <person name="Amann R."/>
            <person name="Jetten M.S.M."/>
            <person name="Mascher T."/>
            <person name="Medema M.H."/>
            <person name="Devos D.P."/>
            <person name="Kaster A.-K."/>
            <person name="Ovreas L."/>
            <person name="Rohde M."/>
            <person name="Galperin M.Y."/>
            <person name="Jogler C."/>
        </authorList>
    </citation>
    <scope>NUCLEOTIDE SEQUENCE [LARGE SCALE GENOMIC DNA]</scope>
    <source>
        <strain evidence="2 3">Pla85_3_4</strain>
    </source>
</reference>
<dbReference type="InterPro" id="IPR018764">
    <property type="entry name" value="RskA_C"/>
</dbReference>
<dbReference type="AlphaFoldDB" id="A0A518DKP6"/>
<proteinExistence type="predicted"/>